<dbReference type="InterPro" id="IPR008921">
    <property type="entry name" value="DNA_pol3_clamp-load_cplx_C"/>
</dbReference>
<proteinExistence type="predicted"/>
<keyword evidence="2" id="KW-0547">Nucleotide-binding</keyword>
<dbReference type="Pfam" id="PF08542">
    <property type="entry name" value="Rep_fac_C"/>
    <property type="match status" value="1"/>
</dbReference>
<dbReference type="GO" id="GO:0006281">
    <property type="term" value="P:DNA repair"/>
    <property type="evidence" value="ECO:0007669"/>
    <property type="project" value="TreeGrafter"/>
</dbReference>
<protein>
    <recommendedName>
        <fullName evidence="4">AAA+ ATPase domain-containing protein</fullName>
    </recommendedName>
</protein>
<dbReference type="CDD" id="cd00009">
    <property type="entry name" value="AAA"/>
    <property type="match status" value="1"/>
</dbReference>
<accession>A0A6C0ARJ7</accession>
<keyword evidence="3" id="KW-0067">ATP-binding</keyword>
<evidence type="ECO:0000313" key="5">
    <source>
        <dbReference type="EMBL" id="QHS82537.1"/>
    </source>
</evidence>
<dbReference type="GO" id="GO:0005524">
    <property type="term" value="F:ATP binding"/>
    <property type="evidence" value="ECO:0007669"/>
    <property type="project" value="UniProtKB-KW"/>
</dbReference>
<dbReference type="InterPro" id="IPR003593">
    <property type="entry name" value="AAA+_ATPase"/>
</dbReference>
<sequence>MDHTFISKYRPYFIDDFSLNDELLYVLKTLIQVDYLNILFIGSSSSGKTTLLYALIREYYGLSKDANFPENNILFVNNLKEQGIQYFRNEMKTFCQSRSVIHGKKKLVIIDDIDNINEQSQQVFRNYIDKYKQNIHFISVCTNIQKVIESIQSRVHILQITLPTNEQIRDIMNKIIKAENIVIDEPAKDYLLLSCGNSIRILINYLEKIYILNMPINIDICKKICSNISFQRFEEYLTHFLNGELAKAIDVLYSIYDYGYSVIDILDYFFIFIKTTTMLDEDTKYKIIPFLCKYITIFHNVHEDGIELALFTNNLMEHVKK</sequence>
<dbReference type="GO" id="GO:0003689">
    <property type="term" value="F:DNA clamp loader activity"/>
    <property type="evidence" value="ECO:0007669"/>
    <property type="project" value="TreeGrafter"/>
</dbReference>
<dbReference type="AlphaFoldDB" id="A0A6C0ARJ7"/>
<evidence type="ECO:0000256" key="3">
    <source>
        <dbReference type="ARBA" id="ARBA00022840"/>
    </source>
</evidence>
<dbReference type="SUPFAM" id="SSF48019">
    <property type="entry name" value="post-AAA+ oligomerization domain-like"/>
    <property type="match status" value="1"/>
</dbReference>
<dbReference type="GO" id="GO:0016887">
    <property type="term" value="F:ATP hydrolysis activity"/>
    <property type="evidence" value="ECO:0007669"/>
    <property type="project" value="InterPro"/>
</dbReference>
<dbReference type="GO" id="GO:0005663">
    <property type="term" value="C:DNA replication factor C complex"/>
    <property type="evidence" value="ECO:0007669"/>
    <property type="project" value="TreeGrafter"/>
</dbReference>
<dbReference type="Gene3D" id="1.10.8.60">
    <property type="match status" value="1"/>
</dbReference>
<organism evidence="5">
    <name type="scientific">viral metagenome</name>
    <dbReference type="NCBI Taxonomy" id="1070528"/>
    <lineage>
        <taxon>unclassified sequences</taxon>
        <taxon>metagenomes</taxon>
        <taxon>organismal metagenomes</taxon>
    </lineage>
</organism>
<name>A0A6C0ARJ7_9ZZZZ</name>
<dbReference type="GO" id="GO:0006261">
    <property type="term" value="P:DNA-templated DNA replication"/>
    <property type="evidence" value="ECO:0007669"/>
    <property type="project" value="TreeGrafter"/>
</dbReference>
<dbReference type="Gene3D" id="3.40.50.300">
    <property type="entry name" value="P-loop containing nucleotide triphosphate hydrolases"/>
    <property type="match status" value="1"/>
</dbReference>
<evidence type="ECO:0000256" key="1">
    <source>
        <dbReference type="ARBA" id="ARBA00022705"/>
    </source>
</evidence>
<dbReference type="SMART" id="SM00382">
    <property type="entry name" value="AAA"/>
    <property type="match status" value="1"/>
</dbReference>
<dbReference type="SUPFAM" id="SSF52540">
    <property type="entry name" value="P-loop containing nucleoside triphosphate hydrolases"/>
    <property type="match status" value="1"/>
</dbReference>
<dbReference type="Pfam" id="PF00004">
    <property type="entry name" value="AAA"/>
    <property type="match status" value="1"/>
</dbReference>
<dbReference type="PANTHER" id="PTHR11669:SF20">
    <property type="entry name" value="REPLICATION FACTOR C SUBUNIT 4"/>
    <property type="match status" value="1"/>
</dbReference>
<feature type="domain" description="AAA+ ATPase" evidence="4">
    <location>
        <begin position="34"/>
        <end position="161"/>
    </location>
</feature>
<dbReference type="InterPro" id="IPR050238">
    <property type="entry name" value="DNA_Rep/Repair_Clamp_Loader"/>
</dbReference>
<dbReference type="InterPro" id="IPR027417">
    <property type="entry name" value="P-loop_NTPase"/>
</dbReference>
<evidence type="ECO:0000256" key="2">
    <source>
        <dbReference type="ARBA" id="ARBA00022741"/>
    </source>
</evidence>
<dbReference type="GO" id="GO:0003677">
    <property type="term" value="F:DNA binding"/>
    <property type="evidence" value="ECO:0007669"/>
    <property type="project" value="InterPro"/>
</dbReference>
<keyword evidence="1" id="KW-0235">DNA replication</keyword>
<evidence type="ECO:0000259" key="4">
    <source>
        <dbReference type="SMART" id="SM00382"/>
    </source>
</evidence>
<reference evidence="5" key="1">
    <citation type="journal article" date="2020" name="Nature">
        <title>Giant virus diversity and host interactions through global metagenomics.</title>
        <authorList>
            <person name="Schulz F."/>
            <person name="Roux S."/>
            <person name="Paez-Espino D."/>
            <person name="Jungbluth S."/>
            <person name="Walsh D.A."/>
            <person name="Denef V.J."/>
            <person name="McMahon K.D."/>
            <person name="Konstantinidis K.T."/>
            <person name="Eloe-Fadrosh E.A."/>
            <person name="Kyrpides N.C."/>
            <person name="Woyke T."/>
        </authorList>
    </citation>
    <scope>NUCLEOTIDE SEQUENCE</scope>
    <source>
        <strain evidence="5">GVMAG-S-1101171-111</strain>
    </source>
</reference>
<dbReference type="InterPro" id="IPR003959">
    <property type="entry name" value="ATPase_AAA_core"/>
</dbReference>
<dbReference type="PANTHER" id="PTHR11669">
    <property type="entry name" value="REPLICATION FACTOR C / DNA POLYMERASE III GAMMA-TAU SUBUNIT"/>
    <property type="match status" value="1"/>
</dbReference>
<dbReference type="InterPro" id="IPR013748">
    <property type="entry name" value="Rep_factorC_C"/>
</dbReference>
<dbReference type="EMBL" id="MN740803">
    <property type="protein sequence ID" value="QHS82537.1"/>
    <property type="molecule type" value="Genomic_DNA"/>
</dbReference>